<keyword evidence="1" id="KW-0812">Transmembrane</keyword>
<proteinExistence type="predicted"/>
<sequence>FFKTNAIIIAIGVCAVVCFTVIPFSFYTKNTEFDVPTTQYRQIGSLERQRPFSFVGQTHSKFSNCLDVSFLDKGIDK</sequence>
<accession>A0A8X6INJ9</accession>
<protein>
    <submittedName>
        <fullName evidence="2">Uncharacterized protein</fullName>
    </submittedName>
</protein>
<feature type="non-terminal residue" evidence="2">
    <location>
        <position position="1"/>
    </location>
</feature>
<keyword evidence="1" id="KW-0472">Membrane</keyword>
<evidence type="ECO:0000313" key="3">
    <source>
        <dbReference type="Proteomes" id="UP000886998"/>
    </source>
</evidence>
<evidence type="ECO:0000256" key="1">
    <source>
        <dbReference type="SAM" id="Phobius"/>
    </source>
</evidence>
<dbReference type="AlphaFoldDB" id="A0A8X6INJ9"/>
<dbReference type="EMBL" id="BMAV01026820">
    <property type="protein sequence ID" value="GFS53572.1"/>
    <property type="molecule type" value="Genomic_DNA"/>
</dbReference>
<name>A0A8X6INJ9_9ARAC</name>
<keyword evidence="3" id="KW-1185">Reference proteome</keyword>
<comment type="caution">
    <text evidence="2">The sequence shown here is derived from an EMBL/GenBank/DDBJ whole genome shotgun (WGS) entry which is preliminary data.</text>
</comment>
<reference evidence="2" key="1">
    <citation type="submission" date="2020-08" db="EMBL/GenBank/DDBJ databases">
        <title>Multicomponent nature underlies the extraordinary mechanical properties of spider dragline silk.</title>
        <authorList>
            <person name="Kono N."/>
            <person name="Nakamura H."/>
            <person name="Mori M."/>
            <person name="Yoshida Y."/>
            <person name="Ohtoshi R."/>
            <person name="Malay A.D."/>
            <person name="Moran D.A.P."/>
            <person name="Tomita M."/>
            <person name="Numata K."/>
            <person name="Arakawa K."/>
        </authorList>
    </citation>
    <scope>NUCLEOTIDE SEQUENCE</scope>
</reference>
<organism evidence="2 3">
    <name type="scientific">Trichonephila inaurata madagascariensis</name>
    <dbReference type="NCBI Taxonomy" id="2747483"/>
    <lineage>
        <taxon>Eukaryota</taxon>
        <taxon>Metazoa</taxon>
        <taxon>Ecdysozoa</taxon>
        <taxon>Arthropoda</taxon>
        <taxon>Chelicerata</taxon>
        <taxon>Arachnida</taxon>
        <taxon>Araneae</taxon>
        <taxon>Araneomorphae</taxon>
        <taxon>Entelegynae</taxon>
        <taxon>Araneoidea</taxon>
        <taxon>Nephilidae</taxon>
        <taxon>Trichonephila</taxon>
        <taxon>Trichonephila inaurata</taxon>
    </lineage>
</organism>
<dbReference type="Proteomes" id="UP000886998">
    <property type="component" value="Unassembled WGS sequence"/>
</dbReference>
<keyword evidence="1" id="KW-1133">Transmembrane helix</keyword>
<gene>
    <name evidence="2" type="ORF">TNIN_269091</name>
</gene>
<feature type="transmembrane region" description="Helical" evidence="1">
    <location>
        <begin position="6"/>
        <end position="27"/>
    </location>
</feature>
<evidence type="ECO:0000313" key="2">
    <source>
        <dbReference type="EMBL" id="GFS53572.1"/>
    </source>
</evidence>